<dbReference type="PANTHER" id="PTHR32481:SF0">
    <property type="entry name" value="AMINOPEPTIDASE YPDE-RELATED"/>
    <property type="match status" value="1"/>
</dbReference>
<keyword evidence="3" id="KW-0645">Protease</keyword>
<dbReference type="PIRSF" id="PIRSF001123">
    <property type="entry name" value="PepA_GA"/>
    <property type="match status" value="1"/>
</dbReference>
<dbReference type="InterPro" id="IPR008007">
    <property type="entry name" value="Peptidase_M42"/>
</dbReference>
<dbReference type="PANTHER" id="PTHR32481">
    <property type="entry name" value="AMINOPEPTIDASE"/>
    <property type="match status" value="1"/>
</dbReference>
<evidence type="ECO:0000256" key="4">
    <source>
        <dbReference type="ARBA" id="ARBA00022723"/>
    </source>
</evidence>
<protein>
    <submittedName>
        <fullName evidence="9">Endoglucanase</fullName>
    </submittedName>
</protein>
<dbReference type="SUPFAM" id="SSF53187">
    <property type="entry name" value="Zn-dependent exopeptidases"/>
    <property type="match status" value="1"/>
</dbReference>
<evidence type="ECO:0000313" key="9">
    <source>
        <dbReference type="EMBL" id="SJZ38402.1"/>
    </source>
</evidence>
<dbReference type="CDD" id="cd05656">
    <property type="entry name" value="M42_Frv"/>
    <property type="match status" value="1"/>
</dbReference>
<comment type="similarity">
    <text evidence="1 6">Belongs to the peptidase M42 family.</text>
</comment>
<name>A0A1T4K7J9_9FIRM</name>
<feature type="binding site" evidence="8">
    <location>
        <position position="163"/>
    </location>
    <ligand>
        <name>Zn(2+)</name>
        <dbReference type="ChEBI" id="CHEBI:29105"/>
        <label>2</label>
    </ligand>
</feature>
<feature type="binding site" evidence="8">
    <location>
        <position position="194"/>
    </location>
    <ligand>
        <name>Zn(2+)</name>
        <dbReference type="ChEBI" id="CHEBI:29105"/>
        <label>2</label>
    </ligand>
</feature>
<dbReference type="Gene3D" id="2.40.30.40">
    <property type="entry name" value="Peptidase M42, domain 2"/>
    <property type="match status" value="1"/>
</dbReference>
<dbReference type="Pfam" id="PF05343">
    <property type="entry name" value="Peptidase_M42"/>
    <property type="match status" value="1"/>
</dbReference>
<dbReference type="RefSeq" id="WP_078809161.1">
    <property type="nucleotide sequence ID" value="NZ_FUWM01000005.1"/>
</dbReference>
<sequence>MKEIIKDLVKTYGPSGHETKVAELIKSQIEDNIDEIRMDNMGNLIAVKKGESDKKVMLAAHMDQIGLIVTHIDENGFIRFSNVGGVSPYVLLGERVIFANGVEGTIGKEKLDSIKELKLSKMYIDVGLDSEEKVKEKIKIGDVATYNRGFSDLGDRVVAQALDDRAGCAVLIETIKELDEVENDTYFVFTVQEEVGIRGAQTSAFGIDPDIGIAVDVTATGDTPEARTMAVSLGEGPAIKIKDRSVITHPKVKDLMVKVAEQEEIPYQFEVLEFGGTDAGSIHLTREGVPTGVLSIPARYIHTPSEMVDYGDLEHSVKLLSGILQEKID</sequence>
<organism evidence="9 10">
    <name type="scientific">Selenihalanaerobacter shriftii</name>
    <dbReference type="NCBI Taxonomy" id="142842"/>
    <lineage>
        <taxon>Bacteria</taxon>
        <taxon>Bacillati</taxon>
        <taxon>Bacillota</taxon>
        <taxon>Clostridia</taxon>
        <taxon>Halanaerobiales</taxon>
        <taxon>Halobacteroidaceae</taxon>
        <taxon>Selenihalanaerobacter</taxon>
    </lineage>
</organism>
<feature type="binding site" evidence="8">
    <location>
        <position position="302"/>
    </location>
    <ligand>
        <name>Zn(2+)</name>
        <dbReference type="ChEBI" id="CHEBI:29105"/>
        <label>2</label>
    </ligand>
</feature>
<evidence type="ECO:0000256" key="1">
    <source>
        <dbReference type="ARBA" id="ARBA00006272"/>
    </source>
</evidence>
<gene>
    <name evidence="9" type="ORF">SAMN02745118_00668</name>
</gene>
<reference evidence="10" key="1">
    <citation type="submission" date="2017-02" db="EMBL/GenBank/DDBJ databases">
        <authorList>
            <person name="Varghese N."/>
            <person name="Submissions S."/>
        </authorList>
    </citation>
    <scope>NUCLEOTIDE SEQUENCE [LARGE SCALE GENOMIC DNA]</scope>
    <source>
        <strain evidence="10">ATCC BAA-73</strain>
    </source>
</reference>
<dbReference type="GO" id="GO:0046872">
    <property type="term" value="F:metal ion binding"/>
    <property type="evidence" value="ECO:0007669"/>
    <property type="project" value="UniProtKB-UniRule"/>
</dbReference>
<keyword evidence="2" id="KW-0031">Aminopeptidase</keyword>
<keyword evidence="10" id="KW-1185">Reference proteome</keyword>
<dbReference type="OrthoDB" id="9772053at2"/>
<evidence type="ECO:0000256" key="6">
    <source>
        <dbReference type="PIRNR" id="PIRNR001123"/>
    </source>
</evidence>
<proteinExistence type="inferred from homology"/>
<evidence type="ECO:0000256" key="8">
    <source>
        <dbReference type="PIRSR" id="PIRSR001123-2"/>
    </source>
</evidence>
<evidence type="ECO:0000256" key="2">
    <source>
        <dbReference type="ARBA" id="ARBA00022438"/>
    </source>
</evidence>
<dbReference type="Gene3D" id="3.40.630.10">
    <property type="entry name" value="Zn peptidases"/>
    <property type="match status" value="1"/>
</dbReference>
<comment type="cofactor">
    <cofactor evidence="8">
        <name>a divalent metal cation</name>
        <dbReference type="ChEBI" id="CHEBI:60240"/>
    </cofactor>
    <text evidence="8">Binds 2 divalent metal cations per subunit.</text>
</comment>
<dbReference type="SUPFAM" id="SSF101821">
    <property type="entry name" value="Aminopeptidase/glucanase lid domain"/>
    <property type="match status" value="1"/>
</dbReference>
<feature type="active site" description="Proton acceptor" evidence="7">
    <location>
        <position position="193"/>
    </location>
</feature>
<evidence type="ECO:0000256" key="7">
    <source>
        <dbReference type="PIRSR" id="PIRSR001123-1"/>
    </source>
</evidence>
<dbReference type="STRING" id="142842.SAMN02745118_00668"/>
<feature type="binding site" evidence="8">
    <location>
        <position position="216"/>
    </location>
    <ligand>
        <name>Zn(2+)</name>
        <dbReference type="ChEBI" id="CHEBI:29105"/>
        <label>1</label>
    </ligand>
</feature>
<evidence type="ECO:0000256" key="5">
    <source>
        <dbReference type="ARBA" id="ARBA00022801"/>
    </source>
</evidence>
<dbReference type="InterPro" id="IPR051464">
    <property type="entry name" value="Peptidase_M42_aminopept"/>
</dbReference>
<dbReference type="EMBL" id="FUWM01000005">
    <property type="protein sequence ID" value="SJZ38402.1"/>
    <property type="molecule type" value="Genomic_DNA"/>
</dbReference>
<dbReference type="InterPro" id="IPR023367">
    <property type="entry name" value="Peptidase_M42_dom2"/>
</dbReference>
<evidence type="ECO:0000256" key="3">
    <source>
        <dbReference type="ARBA" id="ARBA00022670"/>
    </source>
</evidence>
<keyword evidence="5" id="KW-0378">Hydrolase</keyword>
<accession>A0A1T4K7J9</accession>
<dbReference type="GO" id="GO:0004177">
    <property type="term" value="F:aminopeptidase activity"/>
    <property type="evidence" value="ECO:0007669"/>
    <property type="project" value="UniProtKB-UniRule"/>
</dbReference>
<dbReference type="AlphaFoldDB" id="A0A1T4K7J9"/>
<dbReference type="GO" id="GO:0006508">
    <property type="term" value="P:proteolysis"/>
    <property type="evidence" value="ECO:0007669"/>
    <property type="project" value="UniProtKB-KW"/>
</dbReference>
<dbReference type="Proteomes" id="UP000190625">
    <property type="component" value="Unassembled WGS sequence"/>
</dbReference>
<keyword evidence="4 8" id="KW-0479">Metal-binding</keyword>
<feature type="binding site" evidence="8">
    <location>
        <position position="163"/>
    </location>
    <ligand>
        <name>Zn(2+)</name>
        <dbReference type="ChEBI" id="CHEBI:29105"/>
        <label>1</label>
    </ligand>
</feature>
<evidence type="ECO:0000313" key="10">
    <source>
        <dbReference type="Proteomes" id="UP000190625"/>
    </source>
</evidence>
<feature type="binding site" evidence="8">
    <location>
        <position position="61"/>
    </location>
    <ligand>
        <name>Zn(2+)</name>
        <dbReference type="ChEBI" id="CHEBI:29105"/>
        <label>1</label>
    </ligand>
</feature>